<dbReference type="Pfam" id="PF22939">
    <property type="entry name" value="WHD_GPIID"/>
    <property type="match status" value="1"/>
</dbReference>
<dbReference type="GeneID" id="19267593"/>
<feature type="repeat" description="ANK" evidence="3">
    <location>
        <begin position="647"/>
        <end position="679"/>
    </location>
</feature>
<name>W3XES9_PESFW</name>
<dbReference type="InterPro" id="IPR027417">
    <property type="entry name" value="P-loop_NTPase"/>
</dbReference>
<organism evidence="6 7">
    <name type="scientific">Pestalotiopsis fici (strain W106-1 / CGMCC3.15140)</name>
    <dbReference type="NCBI Taxonomy" id="1229662"/>
    <lineage>
        <taxon>Eukaryota</taxon>
        <taxon>Fungi</taxon>
        <taxon>Dikarya</taxon>
        <taxon>Ascomycota</taxon>
        <taxon>Pezizomycotina</taxon>
        <taxon>Sordariomycetes</taxon>
        <taxon>Xylariomycetidae</taxon>
        <taxon>Amphisphaeriales</taxon>
        <taxon>Sporocadaceae</taxon>
        <taxon>Pestalotiopsis</taxon>
    </lineage>
</organism>
<evidence type="ECO:0000259" key="4">
    <source>
        <dbReference type="Pfam" id="PF22939"/>
    </source>
</evidence>
<dbReference type="InterPro" id="IPR054471">
    <property type="entry name" value="GPIID_WHD"/>
</dbReference>
<dbReference type="InterPro" id="IPR002110">
    <property type="entry name" value="Ankyrin_rpt"/>
</dbReference>
<dbReference type="PANTHER" id="PTHR24198:SF165">
    <property type="entry name" value="ANKYRIN REPEAT-CONTAINING PROTEIN-RELATED"/>
    <property type="match status" value="1"/>
</dbReference>
<dbReference type="OMA" id="TWARMEL"/>
<dbReference type="OrthoDB" id="195446at2759"/>
<dbReference type="SMART" id="SM00248">
    <property type="entry name" value="ANK"/>
    <property type="match status" value="12"/>
</dbReference>
<accession>W3XES9</accession>
<keyword evidence="1" id="KW-0677">Repeat</keyword>
<evidence type="ECO:0000256" key="1">
    <source>
        <dbReference type="ARBA" id="ARBA00022737"/>
    </source>
</evidence>
<keyword evidence="2 3" id="KW-0040">ANK repeat</keyword>
<dbReference type="SUPFAM" id="SSF52540">
    <property type="entry name" value="P-loop containing nucleoside triphosphate hydrolases"/>
    <property type="match status" value="1"/>
</dbReference>
<dbReference type="InParanoid" id="W3XES9"/>
<protein>
    <submittedName>
        <fullName evidence="6">Uncharacterized protein</fullName>
    </submittedName>
</protein>
<dbReference type="Pfam" id="PF00023">
    <property type="entry name" value="Ank"/>
    <property type="match status" value="1"/>
</dbReference>
<dbReference type="InterPro" id="IPR036770">
    <property type="entry name" value="Ankyrin_rpt-contain_sf"/>
</dbReference>
<dbReference type="RefSeq" id="XP_007829352.1">
    <property type="nucleotide sequence ID" value="XM_007831161.1"/>
</dbReference>
<dbReference type="Pfam" id="PF24883">
    <property type="entry name" value="NPHP3_N"/>
    <property type="match status" value="1"/>
</dbReference>
<dbReference type="PROSITE" id="PS50297">
    <property type="entry name" value="ANK_REP_REGION"/>
    <property type="match status" value="2"/>
</dbReference>
<dbReference type="HOGENOM" id="CLU_000288_34_23_1"/>
<dbReference type="EMBL" id="KI912110">
    <property type="protein sequence ID" value="ETS84555.1"/>
    <property type="molecule type" value="Genomic_DNA"/>
</dbReference>
<evidence type="ECO:0000313" key="6">
    <source>
        <dbReference type="EMBL" id="ETS84555.1"/>
    </source>
</evidence>
<dbReference type="PROSITE" id="PS50088">
    <property type="entry name" value="ANK_REPEAT"/>
    <property type="match status" value="3"/>
</dbReference>
<dbReference type="KEGG" id="pfy:PFICI_02580"/>
<dbReference type="InterPro" id="IPR056884">
    <property type="entry name" value="NPHP3-like_N"/>
</dbReference>
<evidence type="ECO:0000256" key="2">
    <source>
        <dbReference type="ARBA" id="ARBA00023043"/>
    </source>
</evidence>
<gene>
    <name evidence="6" type="ORF">PFICI_02580</name>
</gene>
<dbReference type="PANTHER" id="PTHR24198">
    <property type="entry name" value="ANKYRIN REPEAT AND PROTEIN KINASE DOMAIN-CONTAINING PROTEIN"/>
    <property type="match status" value="1"/>
</dbReference>
<feature type="domain" description="GPI inositol-deacylase winged helix" evidence="4">
    <location>
        <begin position="427"/>
        <end position="505"/>
    </location>
</feature>
<evidence type="ECO:0000256" key="3">
    <source>
        <dbReference type="PROSITE-ProRule" id="PRU00023"/>
    </source>
</evidence>
<dbReference type="Gene3D" id="1.25.40.20">
    <property type="entry name" value="Ankyrin repeat-containing domain"/>
    <property type="match status" value="3"/>
</dbReference>
<dbReference type="eggNOG" id="KOG4177">
    <property type="taxonomic scope" value="Eukaryota"/>
</dbReference>
<dbReference type="Gene3D" id="3.40.50.300">
    <property type="entry name" value="P-loop containing nucleotide triphosphate hydrolases"/>
    <property type="match status" value="1"/>
</dbReference>
<evidence type="ECO:0000259" key="5">
    <source>
        <dbReference type="Pfam" id="PF24883"/>
    </source>
</evidence>
<dbReference type="SUPFAM" id="SSF48403">
    <property type="entry name" value="Ankyrin repeat"/>
    <property type="match status" value="2"/>
</dbReference>
<reference evidence="7" key="1">
    <citation type="journal article" date="2015" name="BMC Genomics">
        <title>Genomic and transcriptomic analysis of the endophytic fungus Pestalotiopsis fici reveals its lifestyle and high potential for synthesis of natural products.</title>
        <authorList>
            <person name="Wang X."/>
            <person name="Zhang X."/>
            <person name="Liu L."/>
            <person name="Xiang M."/>
            <person name="Wang W."/>
            <person name="Sun X."/>
            <person name="Che Y."/>
            <person name="Guo L."/>
            <person name="Liu G."/>
            <person name="Guo L."/>
            <person name="Wang C."/>
            <person name="Yin W.B."/>
            <person name="Stadler M."/>
            <person name="Zhang X."/>
            <person name="Liu X."/>
        </authorList>
    </citation>
    <scope>NUCLEOTIDE SEQUENCE [LARGE SCALE GENOMIC DNA]</scope>
    <source>
        <strain evidence="7">W106-1 / CGMCC3.15140</strain>
    </source>
</reference>
<dbReference type="STRING" id="1229662.W3XES9"/>
<dbReference type="AlphaFoldDB" id="W3XES9"/>
<feature type="repeat" description="ANK" evidence="3">
    <location>
        <begin position="680"/>
        <end position="712"/>
    </location>
</feature>
<dbReference type="Pfam" id="PF12796">
    <property type="entry name" value="Ank_2"/>
    <property type="match status" value="3"/>
</dbReference>
<evidence type="ECO:0000313" key="7">
    <source>
        <dbReference type="Proteomes" id="UP000030651"/>
    </source>
</evidence>
<keyword evidence="7" id="KW-1185">Reference proteome</keyword>
<feature type="repeat" description="ANK" evidence="3">
    <location>
        <begin position="1045"/>
        <end position="1077"/>
    </location>
</feature>
<proteinExistence type="predicted"/>
<sequence length="1256" mass="140730">MASRLSITDEFLALAKVANEAKTTVELELMVAPEVFEQILGEIRSLVGILFELHSRTVESTLTDVQKERIHEIQADCRHVLADTEHALSEQSSNLFFGTPSDEPNEVAQVRERITSIIYALDEAITRPNCEVLDWLVPNEYNTKVQSDHMSKRATGTYQWFLDSPDYETWTNRKGEKLFYYGDIGVGKSVLASTVIASLQESYILADNVATCYFYCDSIRTKEQSVDHVILAMLWLLLRRMPTMPQPVWDLFKRHEKEYTRPTSDEAHEAFCSVASSFSKVFIIIDGLDDCRLSEGCHKDTMTALLNLQAQAGANMLVTSRTMPRITEASSGHHWVEFRASDEDIAQFVRASKNRIPKSVWSKSSFKSKIVRNTVRDANGVFLNAKLQIDSLAETRKKKGLTKSRGSSVDKGSIYKNAWQRINSQRHSHKELAIKTLIWVVYAQRPLTTIELQHALSIQTDESESSKGVPPTIEDVVWSCCGLLAIDQELDQVRLVHHTATEYFMAMADQGAMWIQNPATMITDSCLTYLSYTAFESGECGSDVEFQKRLASYPFYDYASNYWGHHAVSTANIDRVRLFLKNSSLVEASSQVLFSVPQDQDDHGYSQRTPKGFRSVHLSAIFGLGRLLGSDGLWQDDDLGIDTPVSDGRTLLSYAAEQNQNALAQLLLAKGAKFDCQDDNLETPLLHAAKHGHVNIVRLFLSQWSSFQSTDIYQNAALLHAAARGHAPVVELLLEQYGCYASSIGWESKSDKKRSLRDAKFQGLDAVVRLLLKTWARMELPDKTKPTILSYAIESKHDDSVQLLSTPEQWNTYMLDELSFLVVENRSEEIVELLRRDLTFLPSVDVYLWAINNQHLETILLLLERGPCERFGEVSWEKVLLAAIENGDLALTQVILDFSRHLISWRDGLGRTVLFYACDFGELVIVDALLDKYDADGNAQCTLGRSPLVSAAYKGRYDVVNNLLSRQEIKVETIDHLGRGILSIASEAGKSSLVQRLLERSDIDPDSSGNLRRTPLSWAAAGGHSRIIEHLVRTDLVDVNYADTDGRTPIFWACHQGHQEAVLQLLDAACDTTIRDKSGQTAMHAAAKNGSDALCKMLLGKVDPDVFDYNQNTALMLALDNEHHKVLLLEKGSNVNTADGQGRSLLILSVIHQQGPILRLLIKNNADVTLADGDGLGPLEHAVQIRDCESIHELLRAGSDTTMISASQWYSAFSKQNDHLMLTQEQDGQKTITFHPPTKPPVWPDSSHADLRRRLL</sequence>
<dbReference type="Proteomes" id="UP000030651">
    <property type="component" value="Unassembled WGS sequence"/>
</dbReference>
<feature type="domain" description="Nephrocystin 3-like N-terminal" evidence="5">
    <location>
        <begin position="156"/>
        <end position="321"/>
    </location>
</feature>